<dbReference type="InterPro" id="IPR011990">
    <property type="entry name" value="TPR-like_helical_dom_sf"/>
</dbReference>
<dbReference type="InterPro" id="IPR049039">
    <property type="entry name" value="RMD1-3_a_helical_rpt"/>
</dbReference>
<comment type="subcellular location">
    <subcellularLocation>
        <location evidence="1">Cytoplasm</location>
        <location evidence="1">Cytoskeleton</location>
    </subcellularLocation>
</comment>
<evidence type="ECO:0000256" key="1">
    <source>
        <dbReference type="ARBA" id="ARBA00004245"/>
    </source>
</evidence>
<keyword evidence="3" id="KW-0963">Cytoplasm</keyword>
<keyword evidence="5" id="KW-0802">TPR repeat</keyword>
<keyword evidence="6" id="KW-0206">Cytoskeleton</keyword>
<dbReference type="EMBL" id="JAIFRP010000045">
    <property type="protein sequence ID" value="KAK2581020.1"/>
    <property type="molecule type" value="Genomic_DNA"/>
</dbReference>
<evidence type="ECO:0000313" key="9">
    <source>
        <dbReference type="EMBL" id="KAK2581020.1"/>
    </source>
</evidence>
<evidence type="ECO:0000313" key="10">
    <source>
        <dbReference type="Proteomes" id="UP001258017"/>
    </source>
</evidence>
<dbReference type="GO" id="GO:0008017">
    <property type="term" value="F:microtubule binding"/>
    <property type="evidence" value="ECO:0007669"/>
    <property type="project" value="TreeGrafter"/>
</dbReference>
<comment type="subunit">
    <text evidence="2">Interacts with microtubules.</text>
</comment>
<evidence type="ECO:0000256" key="2">
    <source>
        <dbReference type="ARBA" id="ARBA00011375"/>
    </source>
</evidence>
<keyword evidence="4" id="KW-0677">Repeat</keyword>
<dbReference type="SUPFAM" id="SSF48452">
    <property type="entry name" value="TPR-like"/>
    <property type="match status" value="1"/>
</dbReference>
<evidence type="ECO:0000256" key="4">
    <source>
        <dbReference type="ARBA" id="ARBA00022737"/>
    </source>
</evidence>
<dbReference type="Proteomes" id="UP001258017">
    <property type="component" value="Unassembled WGS sequence"/>
</dbReference>
<dbReference type="GO" id="GO:0005876">
    <property type="term" value="C:spindle microtubule"/>
    <property type="evidence" value="ECO:0007669"/>
    <property type="project" value="TreeGrafter"/>
</dbReference>
<reference evidence="9" key="1">
    <citation type="submission" date="2021-08" db="EMBL/GenBank/DDBJ databases">
        <authorList>
            <person name="Misof B."/>
            <person name="Oliver O."/>
            <person name="Podsiadlowski L."/>
            <person name="Donath A."/>
            <person name="Peters R."/>
            <person name="Mayer C."/>
            <person name="Rust J."/>
            <person name="Gunkel S."/>
            <person name="Lesny P."/>
            <person name="Martin S."/>
            <person name="Oeyen J.P."/>
            <person name="Petersen M."/>
            <person name="Panagiotis P."/>
            <person name="Wilbrandt J."/>
            <person name="Tanja T."/>
        </authorList>
    </citation>
    <scope>NUCLEOTIDE SEQUENCE</scope>
    <source>
        <strain evidence="9">GBR_01_08_01A</strain>
        <tissue evidence="9">Thorax + abdomen</tissue>
    </source>
</reference>
<evidence type="ECO:0000256" key="5">
    <source>
        <dbReference type="ARBA" id="ARBA00022803"/>
    </source>
</evidence>
<dbReference type="PANTHER" id="PTHR16056">
    <property type="entry name" value="REGULATOR OF MICROTUBULE DYNAMICS PROTEIN"/>
    <property type="match status" value="1"/>
</dbReference>
<dbReference type="GO" id="GO:0097431">
    <property type="term" value="C:mitotic spindle pole"/>
    <property type="evidence" value="ECO:0007669"/>
    <property type="project" value="TreeGrafter"/>
</dbReference>
<dbReference type="GO" id="GO:0005739">
    <property type="term" value="C:mitochondrion"/>
    <property type="evidence" value="ECO:0007669"/>
    <property type="project" value="TreeGrafter"/>
</dbReference>
<comment type="caution">
    <text evidence="9">The sequence shown here is derived from an EMBL/GenBank/DDBJ whole genome shotgun (WGS) entry which is preliminary data.</text>
</comment>
<gene>
    <name evidence="9" type="ORF">KPH14_006070</name>
</gene>
<organism evidence="9 10">
    <name type="scientific">Odynerus spinipes</name>
    <dbReference type="NCBI Taxonomy" id="1348599"/>
    <lineage>
        <taxon>Eukaryota</taxon>
        <taxon>Metazoa</taxon>
        <taxon>Ecdysozoa</taxon>
        <taxon>Arthropoda</taxon>
        <taxon>Hexapoda</taxon>
        <taxon>Insecta</taxon>
        <taxon>Pterygota</taxon>
        <taxon>Neoptera</taxon>
        <taxon>Endopterygota</taxon>
        <taxon>Hymenoptera</taxon>
        <taxon>Apocrita</taxon>
        <taxon>Aculeata</taxon>
        <taxon>Vespoidea</taxon>
        <taxon>Vespidae</taxon>
        <taxon>Eumeninae</taxon>
        <taxon>Odynerus</taxon>
    </lineage>
</organism>
<name>A0AAD9RK93_9HYME</name>
<evidence type="ECO:0000256" key="7">
    <source>
        <dbReference type="ARBA" id="ARBA00039966"/>
    </source>
</evidence>
<evidence type="ECO:0000256" key="3">
    <source>
        <dbReference type="ARBA" id="ARBA00022490"/>
    </source>
</evidence>
<protein>
    <recommendedName>
        <fullName evidence="7">Regulator of microtubule dynamics protein 1</fullName>
    </recommendedName>
    <alternativeName>
        <fullName evidence="8">Protein FAM82B</fullName>
    </alternativeName>
</protein>
<dbReference type="Pfam" id="PF21033">
    <property type="entry name" value="RMD1-3"/>
    <property type="match status" value="1"/>
</dbReference>
<sequence>MLRFMNIIKTCRKFSGYQAVLALQKGSQRSKFNRLFYGAPTIMGLWTLKSVKDDKKPTEEAMRETLLIKADALFDQGLYKQLYDLLSNYKDSKDVEMLWRLSRVLYNMSKTSSESEAKEMILEGYHLIETALTIKEDHYAVHKWMSILLDSKSAMDGMKARIQQLYNVKQHMLRAIELNPKDATTLHMLGTWCYQVSDLAWYQRKIAAIVFGEPPRSSFEEALMYFSRAEETNPNFYSQNLLMLAKTYLKLGKREDALRYLKLTTEYPTTNHEDVQAKKEAQELLHSF</sequence>
<evidence type="ECO:0000256" key="6">
    <source>
        <dbReference type="ARBA" id="ARBA00023212"/>
    </source>
</evidence>
<dbReference type="PANTHER" id="PTHR16056:SF16">
    <property type="entry name" value="REGULATOR OF MICROTUBULE DYNAMICS PROTEIN 1"/>
    <property type="match status" value="1"/>
</dbReference>
<accession>A0AAD9RK93</accession>
<dbReference type="Gene3D" id="1.25.40.10">
    <property type="entry name" value="Tetratricopeptide repeat domain"/>
    <property type="match status" value="2"/>
</dbReference>
<dbReference type="AlphaFoldDB" id="A0AAD9RK93"/>
<evidence type="ECO:0000256" key="8">
    <source>
        <dbReference type="ARBA" id="ARBA00041958"/>
    </source>
</evidence>
<reference evidence="9" key="2">
    <citation type="journal article" date="2023" name="Commun. Biol.">
        <title>Intrasexual cuticular hydrocarbon dimorphism in a wasp sheds light on hydrocarbon biosynthesis genes in Hymenoptera.</title>
        <authorList>
            <person name="Moris V.C."/>
            <person name="Podsiadlowski L."/>
            <person name="Martin S."/>
            <person name="Oeyen J.P."/>
            <person name="Donath A."/>
            <person name="Petersen M."/>
            <person name="Wilbrandt J."/>
            <person name="Misof B."/>
            <person name="Liedtke D."/>
            <person name="Thamm M."/>
            <person name="Scheiner R."/>
            <person name="Schmitt T."/>
            <person name="Niehuis O."/>
        </authorList>
    </citation>
    <scope>NUCLEOTIDE SEQUENCE</scope>
    <source>
        <strain evidence="9">GBR_01_08_01A</strain>
    </source>
</reference>
<keyword evidence="10" id="KW-1185">Reference proteome</keyword>
<proteinExistence type="predicted"/>